<proteinExistence type="inferred from homology"/>
<accession>A0AAF0ER45</accession>
<dbReference type="Pfam" id="PF02936">
    <property type="entry name" value="COX4"/>
    <property type="match status" value="1"/>
</dbReference>
<evidence type="ECO:0000256" key="9">
    <source>
        <dbReference type="ARBA" id="ARBA00023136"/>
    </source>
</evidence>
<evidence type="ECO:0000256" key="2">
    <source>
        <dbReference type="ARBA" id="ARBA00008135"/>
    </source>
</evidence>
<keyword evidence="3 11" id="KW-0812">Transmembrane</keyword>
<dbReference type="SUPFAM" id="SSF81406">
    <property type="entry name" value="Mitochondrial cytochrome c oxidase subunit IV"/>
    <property type="match status" value="1"/>
</dbReference>
<dbReference type="InterPro" id="IPR036639">
    <property type="entry name" value="Cyt_c_oxidase_su4_sf"/>
</dbReference>
<reference evidence="12" key="1">
    <citation type="submission" date="2023-03" db="EMBL/GenBank/DDBJ databases">
        <title>Mating type loci evolution in Malassezia.</title>
        <authorList>
            <person name="Coelho M.A."/>
        </authorList>
    </citation>
    <scope>NUCLEOTIDE SEQUENCE</scope>
    <source>
        <strain evidence="12">CBS 11721</strain>
    </source>
</reference>
<keyword evidence="4" id="KW-0999">Mitochondrion inner membrane</keyword>
<dbReference type="GO" id="GO:0045277">
    <property type="term" value="C:respiratory chain complex IV"/>
    <property type="evidence" value="ECO:0007669"/>
    <property type="project" value="InterPro"/>
</dbReference>
<dbReference type="GO" id="GO:0006123">
    <property type="term" value="P:mitochondrial electron transport, cytochrome c to oxygen"/>
    <property type="evidence" value="ECO:0007669"/>
    <property type="project" value="InterPro"/>
</dbReference>
<evidence type="ECO:0000256" key="1">
    <source>
        <dbReference type="ARBA" id="ARBA00004434"/>
    </source>
</evidence>
<feature type="transmembrane region" description="Helical" evidence="11">
    <location>
        <begin position="113"/>
        <end position="133"/>
    </location>
</feature>
<evidence type="ECO:0000256" key="7">
    <source>
        <dbReference type="ARBA" id="ARBA00023002"/>
    </source>
</evidence>
<protein>
    <submittedName>
        <fullName evidence="12">Cytochrome c oxidase subunit 5B, mitochondrial</fullName>
    </submittedName>
</protein>
<keyword evidence="8" id="KW-0496">Mitochondrion</keyword>
<dbReference type="EMBL" id="CP119877">
    <property type="protein sequence ID" value="WFD33369.1"/>
    <property type="molecule type" value="Genomic_DNA"/>
</dbReference>
<evidence type="ECO:0000313" key="13">
    <source>
        <dbReference type="Proteomes" id="UP001219933"/>
    </source>
</evidence>
<comment type="similarity">
    <text evidence="2">Belongs to the cytochrome c oxidase IV family.</text>
</comment>
<dbReference type="Gene3D" id="1.10.442.10">
    <property type="entry name" value="Cytochrome c oxidase subunit IV"/>
    <property type="match status" value="1"/>
</dbReference>
<sequence>MIGSVRPSLLRVVPRAPALTRSLIVRSERWTPAVARQAEASGTTVELAKILPNIESHWTKISKEEQYAVYKALEEVQRKDWNELTLDEKKGAYFVAYGPYGPRKPVVPKGQTVRVVLGTALFVGLGIGIFAFVRSLAAPAPKTLSPDYREQMTERAKENKQNPITGMASEGYKGKGF</sequence>
<keyword evidence="5" id="KW-0809">Transit peptide</keyword>
<evidence type="ECO:0000256" key="8">
    <source>
        <dbReference type="ARBA" id="ARBA00023128"/>
    </source>
</evidence>
<evidence type="ECO:0000256" key="5">
    <source>
        <dbReference type="ARBA" id="ARBA00022946"/>
    </source>
</evidence>
<evidence type="ECO:0000256" key="6">
    <source>
        <dbReference type="ARBA" id="ARBA00022989"/>
    </source>
</evidence>
<gene>
    <name evidence="12" type="primary">cox5</name>
    <name evidence="12" type="ORF">MCUN1_000182</name>
</gene>
<dbReference type="GO" id="GO:0016491">
    <property type="term" value="F:oxidoreductase activity"/>
    <property type="evidence" value="ECO:0007669"/>
    <property type="project" value="UniProtKB-KW"/>
</dbReference>
<dbReference type="InterPro" id="IPR004203">
    <property type="entry name" value="Cyt_c_oxidase_su4_fam"/>
</dbReference>
<dbReference type="PANTHER" id="PTHR10707:SF10">
    <property type="entry name" value="CYTOCHROME C OXIDASE SUBUNIT 4"/>
    <property type="match status" value="1"/>
</dbReference>
<organism evidence="12 13">
    <name type="scientific">Malassezia cuniculi</name>
    <dbReference type="NCBI Taxonomy" id="948313"/>
    <lineage>
        <taxon>Eukaryota</taxon>
        <taxon>Fungi</taxon>
        <taxon>Dikarya</taxon>
        <taxon>Basidiomycota</taxon>
        <taxon>Ustilaginomycotina</taxon>
        <taxon>Malasseziomycetes</taxon>
        <taxon>Malasseziales</taxon>
        <taxon>Malasseziaceae</taxon>
        <taxon>Malassezia</taxon>
    </lineage>
</organism>
<name>A0AAF0ER45_9BASI</name>
<keyword evidence="9 11" id="KW-0472">Membrane</keyword>
<keyword evidence="6 11" id="KW-1133">Transmembrane helix</keyword>
<evidence type="ECO:0000256" key="10">
    <source>
        <dbReference type="SAM" id="MobiDB-lite"/>
    </source>
</evidence>
<evidence type="ECO:0000256" key="4">
    <source>
        <dbReference type="ARBA" id="ARBA00022792"/>
    </source>
</evidence>
<evidence type="ECO:0000256" key="3">
    <source>
        <dbReference type="ARBA" id="ARBA00022692"/>
    </source>
</evidence>
<evidence type="ECO:0000256" key="11">
    <source>
        <dbReference type="SAM" id="Phobius"/>
    </source>
</evidence>
<dbReference type="GO" id="GO:0005743">
    <property type="term" value="C:mitochondrial inner membrane"/>
    <property type="evidence" value="ECO:0007669"/>
    <property type="project" value="UniProtKB-SubCell"/>
</dbReference>
<keyword evidence="13" id="KW-1185">Reference proteome</keyword>
<evidence type="ECO:0000313" key="12">
    <source>
        <dbReference type="EMBL" id="WFD33369.1"/>
    </source>
</evidence>
<dbReference type="PANTHER" id="PTHR10707">
    <property type="entry name" value="CYTOCHROME C OXIDASE SUBUNIT IV"/>
    <property type="match status" value="1"/>
</dbReference>
<feature type="region of interest" description="Disordered" evidence="10">
    <location>
        <begin position="155"/>
        <end position="177"/>
    </location>
</feature>
<comment type="subcellular location">
    <subcellularLocation>
        <location evidence="1">Mitochondrion inner membrane</location>
        <topology evidence="1">Single-pass membrane protein</topology>
    </subcellularLocation>
</comment>
<dbReference type="AlphaFoldDB" id="A0AAF0ER45"/>
<keyword evidence="7" id="KW-0560">Oxidoreductase</keyword>
<dbReference type="Proteomes" id="UP001219933">
    <property type="component" value="Chromosome 1"/>
</dbReference>
<dbReference type="CDD" id="cd00922">
    <property type="entry name" value="Cyt_c_Oxidase_IV"/>
    <property type="match status" value="1"/>
</dbReference>